<keyword evidence="2" id="KW-0378">Hydrolase</keyword>
<dbReference type="InterPro" id="IPR001466">
    <property type="entry name" value="Beta-lactam-related"/>
</dbReference>
<proteinExistence type="predicted"/>
<dbReference type="SUPFAM" id="SSF56601">
    <property type="entry name" value="beta-lactamase/transpeptidase-like"/>
    <property type="match status" value="1"/>
</dbReference>
<feature type="domain" description="Beta-lactamase-related" evidence="1">
    <location>
        <begin position="54"/>
        <end position="345"/>
    </location>
</feature>
<accession>A0A437N5C2</accession>
<keyword evidence="3" id="KW-1185">Reference proteome</keyword>
<dbReference type="OrthoDB" id="9814204at2"/>
<dbReference type="PANTHER" id="PTHR43283:SF7">
    <property type="entry name" value="BETA-LACTAMASE-RELATED DOMAIN-CONTAINING PROTEIN"/>
    <property type="match status" value="1"/>
</dbReference>
<evidence type="ECO:0000259" key="1">
    <source>
        <dbReference type="Pfam" id="PF00144"/>
    </source>
</evidence>
<dbReference type="InterPro" id="IPR050789">
    <property type="entry name" value="Diverse_Enzym_Activities"/>
</dbReference>
<dbReference type="Proteomes" id="UP000282837">
    <property type="component" value="Unassembled WGS sequence"/>
</dbReference>
<dbReference type="PANTHER" id="PTHR43283">
    <property type="entry name" value="BETA-LACTAMASE-RELATED"/>
    <property type="match status" value="1"/>
</dbReference>
<dbReference type="InterPro" id="IPR012338">
    <property type="entry name" value="Beta-lactam/transpept-like"/>
</dbReference>
<reference evidence="2 3" key="1">
    <citation type="submission" date="2019-01" db="EMBL/GenBank/DDBJ databases">
        <authorList>
            <person name="Chen W.-M."/>
        </authorList>
    </citation>
    <scope>NUCLEOTIDE SEQUENCE [LARGE SCALE GENOMIC DNA]</scope>
    <source>
        <strain evidence="2 3">FSY-9</strain>
    </source>
</reference>
<dbReference type="GO" id="GO:0016787">
    <property type="term" value="F:hydrolase activity"/>
    <property type="evidence" value="ECO:0007669"/>
    <property type="project" value="UniProtKB-KW"/>
</dbReference>
<dbReference type="Pfam" id="PF00144">
    <property type="entry name" value="Beta-lactamase"/>
    <property type="match status" value="1"/>
</dbReference>
<comment type="caution">
    <text evidence="2">The sequence shown here is derived from an EMBL/GenBank/DDBJ whole genome shotgun (WGS) entry which is preliminary data.</text>
</comment>
<dbReference type="AlphaFoldDB" id="A0A437N5C2"/>
<protein>
    <submittedName>
        <fullName evidence="2">Class C beta-lactamase-related serine hydrolase</fullName>
    </submittedName>
</protein>
<evidence type="ECO:0000313" key="2">
    <source>
        <dbReference type="EMBL" id="RVU05135.1"/>
    </source>
</evidence>
<name>A0A437N5C2_9SPHN</name>
<dbReference type="Gene3D" id="3.40.710.10">
    <property type="entry name" value="DD-peptidase/beta-lactamase superfamily"/>
    <property type="match status" value="1"/>
</dbReference>
<organism evidence="2 3">
    <name type="scientific">Novosphingobium umbonatum</name>
    <dbReference type="NCBI Taxonomy" id="1908524"/>
    <lineage>
        <taxon>Bacteria</taxon>
        <taxon>Pseudomonadati</taxon>
        <taxon>Pseudomonadota</taxon>
        <taxon>Alphaproteobacteria</taxon>
        <taxon>Sphingomonadales</taxon>
        <taxon>Sphingomonadaceae</taxon>
        <taxon>Novosphingobium</taxon>
    </lineage>
</organism>
<gene>
    <name evidence="2" type="ORF">EOE18_09585</name>
</gene>
<dbReference type="EMBL" id="SACO01000006">
    <property type="protein sequence ID" value="RVU05135.1"/>
    <property type="molecule type" value="Genomic_DNA"/>
</dbReference>
<sequence>MTALLSGCGRKAPEDVLSPAVLAAVKPNAGAPREALARAIDSLFTDPSLGETRAVLVLHKGRVVAERYGAGYHADTRLVGWSMSKSVTAVLIGLLVADGRLTLDQPAPVPAWQRPGDPRGEITLRHLLQMRSGLRHLENGKPVATGDTVRMLVLDGRDDEAAYAEAQPLEAVPGAKWEYSTATSVILADIAARTLAEGGTPAARKQAVSDYLQSRLFTPLGMTSAVAEYDAAGTMLGGSYIHATAQDWAKFGEFLRKRGVVNGVQLIPDDWVHFMTSPSPVNPGYGGQVWLNRPQPSGREELFPQRGKRNIFALIGHLGQYVIVSPDQELTLVRLGKSDDPQRHALVEKLADIVQLYSRD</sequence>
<evidence type="ECO:0000313" key="3">
    <source>
        <dbReference type="Proteomes" id="UP000282837"/>
    </source>
</evidence>